<evidence type="ECO:0000256" key="1">
    <source>
        <dbReference type="ARBA" id="ARBA00023125"/>
    </source>
</evidence>
<dbReference type="InterPro" id="IPR001647">
    <property type="entry name" value="HTH_TetR"/>
</dbReference>
<accession>A0A6L7ISY2</accession>
<dbReference type="InterPro" id="IPR009057">
    <property type="entry name" value="Homeodomain-like_sf"/>
</dbReference>
<sequence>MKYDVSKKPTRGAQRTLDAFSGSLLALLAEQPFEQVTVNELCQRAGYPRATFYNYFDDKYDLLDYGWMRIGAHLRLDEASSMDAEEGLRTCFDRAYDLCVAHLDAVKRTLAHNAGSGYLLNHLRGIMQTEIRALLRACPERVASRIPYELIADHYGNTLFLVLEWSLLGERRCTKAQAYEYLRYLLAGVLHDVPQGGTQGGTEDGDATADLPPRARR</sequence>
<dbReference type="InterPro" id="IPR050624">
    <property type="entry name" value="HTH-type_Tx_Regulator"/>
</dbReference>
<dbReference type="AlphaFoldDB" id="A0A6L7ISY2"/>
<evidence type="ECO:0000313" key="2">
    <source>
        <dbReference type="EMBL" id="QOS67890.1"/>
    </source>
</evidence>
<reference evidence="2 3" key="1">
    <citation type="submission" date="2020-10" db="EMBL/GenBank/DDBJ databases">
        <title>Eggerthella sp. nov., isolated from human feces.</title>
        <authorList>
            <person name="Yajun G."/>
        </authorList>
    </citation>
    <scope>NUCLEOTIDE SEQUENCE [LARGE SCALE GENOMIC DNA]</scope>
    <source>
        <strain evidence="2 3">HF-1101</strain>
    </source>
</reference>
<protein>
    <submittedName>
        <fullName evidence="2">TetR/AcrR family transcriptional regulator</fullName>
    </submittedName>
</protein>
<dbReference type="RefSeq" id="WP_160941354.1">
    <property type="nucleotide sequence ID" value="NZ_CP063310.1"/>
</dbReference>
<dbReference type="PROSITE" id="PS50977">
    <property type="entry name" value="HTH_TETR_2"/>
    <property type="match status" value="1"/>
</dbReference>
<dbReference type="Proteomes" id="UP000478463">
    <property type="component" value="Chromosome"/>
</dbReference>
<keyword evidence="1" id="KW-0238">DNA-binding</keyword>
<organism evidence="2 3">
    <name type="scientific">Eggerthella guodeyinii</name>
    <dbReference type="NCBI Taxonomy" id="2690837"/>
    <lineage>
        <taxon>Bacteria</taxon>
        <taxon>Bacillati</taxon>
        <taxon>Actinomycetota</taxon>
        <taxon>Coriobacteriia</taxon>
        <taxon>Eggerthellales</taxon>
        <taxon>Eggerthellaceae</taxon>
        <taxon>Eggerthella</taxon>
    </lineage>
</organism>
<dbReference type="GO" id="GO:0003677">
    <property type="term" value="F:DNA binding"/>
    <property type="evidence" value="ECO:0007669"/>
    <property type="project" value="UniProtKB-UniRule"/>
</dbReference>
<evidence type="ECO:0000313" key="3">
    <source>
        <dbReference type="Proteomes" id="UP000478463"/>
    </source>
</evidence>
<gene>
    <name evidence="2" type="ORF">GS424_015505</name>
</gene>
<dbReference type="PANTHER" id="PTHR43479:SF7">
    <property type="entry name" value="TETR-FAMILY TRANSCRIPTIONAL REGULATOR"/>
    <property type="match status" value="1"/>
</dbReference>
<dbReference type="KEGG" id="egd:GS424_015505"/>
<proteinExistence type="predicted"/>
<dbReference type="PANTHER" id="PTHR43479">
    <property type="entry name" value="ACREF/ENVCD OPERON REPRESSOR-RELATED"/>
    <property type="match status" value="1"/>
</dbReference>
<dbReference type="Pfam" id="PF00440">
    <property type="entry name" value="TetR_N"/>
    <property type="match status" value="1"/>
</dbReference>
<dbReference type="Gene3D" id="1.10.357.10">
    <property type="entry name" value="Tetracycline Repressor, domain 2"/>
    <property type="match status" value="1"/>
</dbReference>
<name>A0A6L7ISY2_9ACTN</name>
<dbReference type="SUPFAM" id="SSF46689">
    <property type="entry name" value="Homeodomain-like"/>
    <property type="match status" value="1"/>
</dbReference>
<dbReference type="EMBL" id="CP063310">
    <property type="protein sequence ID" value="QOS67890.1"/>
    <property type="molecule type" value="Genomic_DNA"/>
</dbReference>